<keyword evidence="2" id="KW-1185">Reference proteome</keyword>
<dbReference type="AlphaFoldDB" id="A0A1H2L511"/>
<evidence type="ECO:0000313" key="1">
    <source>
        <dbReference type="EMBL" id="SDU76110.1"/>
    </source>
</evidence>
<reference evidence="2" key="1">
    <citation type="submission" date="2016-10" db="EMBL/GenBank/DDBJ databases">
        <authorList>
            <person name="Varghese N."/>
            <person name="Submissions S."/>
        </authorList>
    </citation>
    <scope>NUCLEOTIDE SEQUENCE [LARGE SCALE GENOMIC DNA]</scope>
    <source>
        <strain evidence="2">KCTC 32246</strain>
    </source>
</reference>
<gene>
    <name evidence="1" type="ORF">SAMN05216363_0212</name>
</gene>
<name>A0A1H2L511_9PSED</name>
<proteinExistence type="predicted"/>
<sequence>MSSPTLTFDPITAIGYIGQTVLVELVWEGDPEPIWRFKHIVGVVVPVQGVNEVGYFLTLPVIGSADFPDEIYFDSIHTIRAIRDRHAPAKVLDRLPLPHLFQGQAKEGERRHA</sequence>
<dbReference type="Proteomes" id="UP000198675">
    <property type="component" value="Chromosome I"/>
</dbReference>
<accession>A0A1H2L511</accession>
<evidence type="ECO:0000313" key="2">
    <source>
        <dbReference type="Proteomes" id="UP000198675"/>
    </source>
</evidence>
<dbReference type="EMBL" id="LT629797">
    <property type="protein sequence ID" value="SDU76110.1"/>
    <property type="molecule type" value="Genomic_DNA"/>
</dbReference>
<dbReference type="RefSeq" id="WP_092374255.1">
    <property type="nucleotide sequence ID" value="NZ_LT629797.1"/>
</dbReference>
<protein>
    <submittedName>
        <fullName evidence="1">Uncharacterized protein</fullName>
    </submittedName>
</protein>
<organism evidence="1 2">
    <name type="scientific">Pseudomonas sihuiensis</name>
    <dbReference type="NCBI Taxonomy" id="1274359"/>
    <lineage>
        <taxon>Bacteria</taxon>
        <taxon>Pseudomonadati</taxon>
        <taxon>Pseudomonadota</taxon>
        <taxon>Gammaproteobacteria</taxon>
        <taxon>Pseudomonadales</taxon>
        <taxon>Pseudomonadaceae</taxon>
        <taxon>Pseudomonas</taxon>
    </lineage>
</organism>